<dbReference type="RefSeq" id="WP_155450118.1">
    <property type="nucleotide sequence ID" value="NZ_WNKT01000020.1"/>
</dbReference>
<protein>
    <submittedName>
        <fullName evidence="2">Uncharacterized protein</fullName>
    </submittedName>
</protein>
<evidence type="ECO:0000313" key="2">
    <source>
        <dbReference type="EMBL" id="MTW21533.1"/>
    </source>
</evidence>
<dbReference type="AlphaFoldDB" id="A0A6N8EBB3"/>
<feature type="transmembrane region" description="Helical" evidence="1">
    <location>
        <begin position="12"/>
        <end position="35"/>
    </location>
</feature>
<accession>A0A6N8EBB3</accession>
<proteinExistence type="predicted"/>
<keyword evidence="1" id="KW-1133">Transmembrane helix</keyword>
<keyword evidence="1" id="KW-0812">Transmembrane</keyword>
<sequence length="163" mass="18177">MAVNHRQRVRWLWLWVGLGAVLLLGSLFTIVHHVWPLLHPSLSQIAPLDPRCNLRAEPCESRFGSGGRVRFGIEPRTIPVAAPLRFEVELSGLMAESVEVDFVGVEMYMGFNRVTLEALGDGRYAGHGMIPVCTSERMTWEARVLIQTPDGLLAAPFRFQSAP</sequence>
<comment type="caution">
    <text evidence="2">The sequence shown here is derived from an EMBL/GenBank/DDBJ whole genome shotgun (WGS) entry which is preliminary data.</text>
</comment>
<organism evidence="2 3">
    <name type="scientific">Allochromatium palmeri</name>
    <dbReference type="NCBI Taxonomy" id="231048"/>
    <lineage>
        <taxon>Bacteria</taxon>
        <taxon>Pseudomonadati</taxon>
        <taxon>Pseudomonadota</taxon>
        <taxon>Gammaproteobacteria</taxon>
        <taxon>Chromatiales</taxon>
        <taxon>Chromatiaceae</taxon>
        <taxon>Allochromatium</taxon>
    </lineage>
</organism>
<gene>
    <name evidence="2" type="ORF">GJ668_10580</name>
</gene>
<reference evidence="2 3" key="1">
    <citation type="submission" date="2019-11" db="EMBL/GenBank/DDBJ databases">
        <title>Whole-genome sequence of the anaerobic purple sulfur bacterium Allochromatium palmeri DSM 15591.</title>
        <authorList>
            <person name="Kyndt J.A."/>
            <person name="Meyer T.E."/>
        </authorList>
    </citation>
    <scope>NUCLEOTIDE SEQUENCE [LARGE SCALE GENOMIC DNA]</scope>
    <source>
        <strain evidence="2 3">DSM 15591</strain>
    </source>
</reference>
<dbReference type="EMBL" id="WNKT01000020">
    <property type="protein sequence ID" value="MTW21533.1"/>
    <property type="molecule type" value="Genomic_DNA"/>
</dbReference>
<dbReference type="OrthoDB" id="5917490at2"/>
<dbReference type="Proteomes" id="UP000434044">
    <property type="component" value="Unassembled WGS sequence"/>
</dbReference>
<name>A0A6N8EBB3_9GAMM</name>
<evidence type="ECO:0000256" key="1">
    <source>
        <dbReference type="SAM" id="Phobius"/>
    </source>
</evidence>
<keyword evidence="1" id="KW-0472">Membrane</keyword>
<keyword evidence="3" id="KW-1185">Reference proteome</keyword>
<evidence type="ECO:0000313" key="3">
    <source>
        <dbReference type="Proteomes" id="UP000434044"/>
    </source>
</evidence>